<comment type="caution">
    <text evidence="3">The sequence shown here is derived from an EMBL/GenBank/DDBJ whole genome shotgun (WGS) entry which is preliminary data.</text>
</comment>
<dbReference type="Gene3D" id="1.10.20.10">
    <property type="entry name" value="Histone, subunit A"/>
    <property type="match status" value="1"/>
</dbReference>
<protein>
    <submittedName>
        <fullName evidence="3">Histone H2B</fullName>
    </submittedName>
</protein>
<reference evidence="3 4" key="1">
    <citation type="journal article" date="2019" name="Commun. Biol.">
        <title>The bagworm genome reveals a unique fibroin gene that provides high tensile strength.</title>
        <authorList>
            <person name="Kono N."/>
            <person name="Nakamura H."/>
            <person name="Ohtoshi R."/>
            <person name="Tomita M."/>
            <person name="Numata K."/>
            <person name="Arakawa K."/>
        </authorList>
    </citation>
    <scope>NUCLEOTIDE SEQUENCE [LARGE SCALE GENOMIC DNA]</scope>
</reference>
<dbReference type="AlphaFoldDB" id="A0A4C1ZMC1"/>
<feature type="compositionally biased region" description="Low complexity" evidence="2">
    <location>
        <begin position="35"/>
        <end position="49"/>
    </location>
</feature>
<dbReference type="STRING" id="151549.A0A4C1ZMC1"/>
<proteinExistence type="inferred from homology"/>
<dbReference type="GO" id="GO:0046982">
    <property type="term" value="F:protein heterodimerization activity"/>
    <property type="evidence" value="ECO:0007669"/>
    <property type="project" value="InterPro"/>
</dbReference>
<sequence>MPPKTSGKAAKKSGKAQKNISKSDKKRRSTRGRRVTPSTSTSRRSVSPRALQQTFDDNIEGGADPVRLLLPGELAKHAVSEGTKAVTKYTSSGERERLRAARRGYVPPLCSALLCARCDTSYHNILSEHSVRTDAPARPLPVLSLNKHFICAFYCADRCPAVPRDPPGPTDRESNHWLPNGVNEVICSVTRALAFPLQGTANPDGPGTTGLGGCSSPIPGVARPPSTSSLTPSFPVCWVYSRPSSDTELIPLFAHLRAELREAGPRRSLFAPANNRHPLSTCVGC</sequence>
<accession>A0A4C1ZMC1</accession>
<keyword evidence="4" id="KW-1185">Reference proteome</keyword>
<dbReference type="SUPFAM" id="SSF47113">
    <property type="entry name" value="Histone-fold"/>
    <property type="match status" value="1"/>
</dbReference>
<dbReference type="Proteomes" id="UP000299102">
    <property type="component" value="Unassembled WGS sequence"/>
</dbReference>
<dbReference type="SMART" id="SM00427">
    <property type="entry name" value="H2B"/>
    <property type="match status" value="1"/>
</dbReference>
<dbReference type="GO" id="GO:0003677">
    <property type="term" value="F:DNA binding"/>
    <property type="evidence" value="ECO:0007669"/>
    <property type="project" value="InterPro"/>
</dbReference>
<dbReference type="EMBL" id="BGZK01002049">
    <property type="protein sequence ID" value="GBP90031.1"/>
    <property type="molecule type" value="Genomic_DNA"/>
</dbReference>
<feature type="region of interest" description="Disordered" evidence="2">
    <location>
        <begin position="205"/>
        <end position="230"/>
    </location>
</feature>
<evidence type="ECO:0000313" key="4">
    <source>
        <dbReference type="Proteomes" id="UP000299102"/>
    </source>
</evidence>
<dbReference type="InterPro" id="IPR009072">
    <property type="entry name" value="Histone-fold"/>
</dbReference>
<gene>
    <name evidence="3" type="ORF">EVAR_38937_1</name>
</gene>
<name>A0A4C1ZMC1_EUMVA</name>
<feature type="region of interest" description="Disordered" evidence="2">
    <location>
        <begin position="1"/>
        <end position="59"/>
    </location>
</feature>
<evidence type="ECO:0000256" key="2">
    <source>
        <dbReference type="SAM" id="MobiDB-lite"/>
    </source>
</evidence>
<dbReference type="InterPro" id="IPR000558">
    <property type="entry name" value="Histone_H2B"/>
</dbReference>
<evidence type="ECO:0000313" key="3">
    <source>
        <dbReference type="EMBL" id="GBP90031.1"/>
    </source>
</evidence>
<dbReference type="PRINTS" id="PR00621">
    <property type="entry name" value="HISTONEH2B"/>
</dbReference>
<evidence type="ECO:0000256" key="1">
    <source>
        <dbReference type="ARBA" id="ARBA00006846"/>
    </source>
</evidence>
<dbReference type="GO" id="GO:0030527">
    <property type="term" value="F:structural constituent of chromatin"/>
    <property type="evidence" value="ECO:0007669"/>
    <property type="project" value="InterPro"/>
</dbReference>
<organism evidence="3 4">
    <name type="scientific">Eumeta variegata</name>
    <name type="common">Bagworm moth</name>
    <name type="synonym">Eumeta japonica</name>
    <dbReference type="NCBI Taxonomy" id="151549"/>
    <lineage>
        <taxon>Eukaryota</taxon>
        <taxon>Metazoa</taxon>
        <taxon>Ecdysozoa</taxon>
        <taxon>Arthropoda</taxon>
        <taxon>Hexapoda</taxon>
        <taxon>Insecta</taxon>
        <taxon>Pterygota</taxon>
        <taxon>Neoptera</taxon>
        <taxon>Endopterygota</taxon>
        <taxon>Lepidoptera</taxon>
        <taxon>Glossata</taxon>
        <taxon>Ditrysia</taxon>
        <taxon>Tineoidea</taxon>
        <taxon>Psychidae</taxon>
        <taxon>Oiketicinae</taxon>
        <taxon>Eumeta</taxon>
    </lineage>
</organism>
<comment type="similarity">
    <text evidence="1">Belongs to the histone H2B family.</text>
</comment>
<dbReference type="GO" id="GO:0000786">
    <property type="term" value="C:nucleosome"/>
    <property type="evidence" value="ECO:0007669"/>
    <property type="project" value="InterPro"/>
</dbReference>
<feature type="compositionally biased region" description="Basic residues" evidence="2">
    <location>
        <begin position="24"/>
        <end position="34"/>
    </location>
</feature>